<feature type="transmembrane region" description="Helical" evidence="9">
    <location>
        <begin position="278"/>
        <end position="295"/>
    </location>
</feature>
<dbReference type="InterPro" id="IPR006369">
    <property type="entry name" value="Protohaem_IX_farnesylTrfase"/>
</dbReference>
<feature type="transmembrane region" description="Helical" evidence="9">
    <location>
        <begin position="246"/>
        <end position="266"/>
    </location>
</feature>
<dbReference type="GO" id="GO:0006784">
    <property type="term" value="P:heme A biosynthetic process"/>
    <property type="evidence" value="ECO:0007669"/>
    <property type="project" value="TreeGrafter"/>
</dbReference>
<keyword evidence="4 9" id="KW-0812">Transmembrane</keyword>
<dbReference type="OrthoDB" id="9814417at2"/>
<dbReference type="EMBL" id="CP036434">
    <property type="protein sequence ID" value="QDV06252.1"/>
    <property type="molecule type" value="Genomic_DNA"/>
</dbReference>
<proteinExistence type="inferred from homology"/>
<keyword evidence="6 9" id="KW-0350">Heme biosynthesis</keyword>
<evidence type="ECO:0000256" key="5">
    <source>
        <dbReference type="ARBA" id="ARBA00022989"/>
    </source>
</evidence>
<keyword evidence="11" id="KW-1185">Reference proteome</keyword>
<dbReference type="Pfam" id="PF01040">
    <property type="entry name" value="UbiA"/>
    <property type="match status" value="1"/>
</dbReference>
<evidence type="ECO:0000313" key="11">
    <source>
        <dbReference type="Proteomes" id="UP000320390"/>
    </source>
</evidence>
<dbReference type="GO" id="GO:0005886">
    <property type="term" value="C:plasma membrane"/>
    <property type="evidence" value="ECO:0007669"/>
    <property type="project" value="UniProtKB-SubCell"/>
</dbReference>
<dbReference type="AlphaFoldDB" id="A0A518EQ90"/>
<name>A0A518EQ90_9BACT</name>
<feature type="transmembrane region" description="Helical" evidence="9">
    <location>
        <begin position="23"/>
        <end position="42"/>
    </location>
</feature>
<evidence type="ECO:0000256" key="2">
    <source>
        <dbReference type="ARBA" id="ARBA00022475"/>
    </source>
</evidence>
<dbReference type="PROSITE" id="PS00943">
    <property type="entry name" value="UBIA"/>
    <property type="match status" value="1"/>
</dbReference>
<dbReference type="InterPro" id="IPR044878">
    <property type="entry name" value="UbiA_sf"/>
</dbReference>
<dbReference type="GO" id="GO:0008495">
    <property type="term" value="F:protoheme IX farnesyltransferase activity"/>
    <property type="evidence" value="ECO:0007669"/>
    <property type="project" value="UniProtKB-UniRule"/>
</dbReference>
<evidence type="ECO:0000256" key="3">
    <source>
        <dbReference type="ARBA" id="ARBA00022679"/>
    </source>
</evidence>
<dbReference type="Gene3D" id="1.10.357.140">
    <property type="entry name" value="UbiA prenyltransferase"/>
    <property type="match status" value="1"/>
</dbReference>
<dbReference type="RefSeq" id="WP_145196267.1">
    <property type="nucleotide sequence ID" value="NZ_CP036434.1"/>
</dbReference>
<comment type="similarity">
    <text evidence="9">Belongs to the UbiA prenyltransferase family. Protoheme IX farnesyltransferase subfamily.</text>
</comment>
<organism evidence="10 11">
    <name type="scientific">Saltatorellus ferox</name>
    <dbReference type="NCBI Taxonomy" id="2528018"/>
    <lineage>
        <taxon>Bacteria</taxon>
        <taxon>Pseudomonadati</taxon>
        <taxon>Planctomycetota</taxon>
        <taxon>Planctomycetia</taxon>
        <taxon>Planctomycetia incertae sedis</taxon>
        <taxon>Saltatorellus</taxon>
    </lineage>
</organism>
<gene>
    <name evidence="10" type="primary">ctaB1</name>
    <name evidence="9" type="synonym">ctaB</name>
    <name evidence="10" type="ORF">Poly30_17590</name>
</gene>
<evidence type="ECO:0000256" key="7">
    <source>
        <dbReference type="ARBA" id="ARBA00023136"/>
    </source>
</evidence>
<keyword evidence="2 9" id="KW-1003">Cell membrane</keyword>
<dbReference type="EC" id="2.5.1.141" evidence="9"/>
<feature type="transmembrane region" description="Helical" evidence="9">
    <location>
        <begin position="122"/>
        <end position="139"/>
    </location>
</feature>
<dbReference type="InterPro" id="IPR000537">
    <property type="entry name" value="UbiA_prenyltransferase"/>
</dbReference>
<dbReference type="NCBIfam" id="TIGR01473">
    <property type="entry name" value="cyoE_ctaB"/>
    <property type="match status" value="1"/>
</dbReference>
<feature type="transmembrane region" description="Helical" evidence="9">
    <location>
        <begin position="96"/>
        <end position="116"/>
    </location>
</feature>
<evidence type="ECO:0000256" key="6">
    <source>
        <dbReference type="ARBA" id="ARBA00023133"/>
    </source>
</evidence>
<keyword evidence="3 9" id="KW-0808">Transferase</keyword>
<dbReference type="PANTHER" id="PTHR43448">
    <property type="entry name" value="PROTOHEME IX FARNESYLTRANSFERASE, MITOCHONDRIAL"/>
    <property type="match status" value="1"/>
</dbReference>
<dbReference type="CDD" id="cd13957">
    <property type="entry name" value="PT_UbiA_Cox10"/>
    <property type="match status" value="1"/>
</dbReference>
<dbReference type="HAMAP" id="MF_00154">
    <property type="entry name" value="CyoE_CtaB"/>
    <property type="match status" value="1"/>
</dbReference>
<dbReference type="Proteomes" id="UP000320390">
    <property type="component" value="Chromosome"/>
</dbReference>
<dbReference type="PANTHER" id="PTHR43448:SF2">
    <property type="entry name" value="PROTOHEME IX FARNESYLTRANSFERASE, MITOCHONDRIAL"/>
    <property type="match status" value="1"/>
</dbReference>
<dbReference type="InterPro" id="IPR030470">
    <property type="entry name" value="UbiA_prenylTrfase_CS"/>
</dbReference>
<evidence type="ECO:0000256" key="9">
    <source>
        <dbReference type="HAMAP-Rule" id="MF_00154"/>
    </source>
</evidence>
<evidence type="ECO:0000256" key="8">
    <source>
        <dbReference type="ARBA" id="ARBA00047690"/>
    </source>
</evidence>
<evidence type="ECO:0000256" key="4">
    <source>
        <dbReference type="ARBA" id="ARBA00022692"/>
    </source>
</evidence>
<evidence type="ECO:0000256" key="1">
    <source>
        <dbReference type="ARBA" id="ARBA00004141"/>
    </source>
</evidence>
<comment type="function">
    <text evidence="9">Converts heme B (protoheme IX) to heme O by substitution of the vinyl group on carbon 2 of heme B porphyrin ring with a hydroxyethyl farnesyl side group.</text>
</comment>
<feature type="transmembrane region" description="Helical" evidence="9">
    <location>
        <begin position="219"/>
        <end position="240"/>
    </location>
</feature>
<sequence length="302" mass="32133">MTSTSRIYTGEPRGLVAPWAELLRVRVAVMVFLTGALGGWLATRDPSLGNLARCAEAAFYILLVTGSASILNQVIERDLDGLMERTKNRPLVTGEVSVLAAVVVASVMGVLGTAGLALSFNLLSAVLILATLLVYVAIYTPLKRVSTLNTVIGAVPGAAPVLIGYAALAGEIGPLGWALFATIFAWQFPHFMAIAWMYRKDYALAGHKMVPTEPGSEGAAGRYALLYSLSIVPVTLMPALSGLAGPTYVIGALVLGIMYIIPSYQFSREENLPNAKRLLLVSIIYLPALMALLFIDPVLRGV</sequence>
<comment type="pathway">
    <text evidence="9">Porphyrin-containing compound metabolism; heme O biosynthesis; heme O from protoheme: step 1/1.</text>
</comment>
<feature type="transmembrane region" description="Helical" evidence="9">
    <location>
        <begin position="57"/>
        <end position="75"/>
    </location>
</feature>
<reference evidence="10 11" key="1">
    <citation type="submission" date="2019-02" db="EMBL/GenBank/DDBJ databases">
        <title>Deep-cultivation of Planctomycetes and their phenomic and genomic characterization uncovers novel biology.</title>
        <authorList>
            <person name="Wiegand S."/>
            <person name="Jogler M."/>
            <person name="Boedeker C."/>
            <person name="Pinto D."/>
            <person name="Vollmers J."/>
            <person name="Rivas-Marin E."/>
            <person name="Kohn T."/>
            <person name="Peeters S.H."/>
            <person name="Heuer A."/>
            <person name="Rast P."/>
            <person name="Oberbeckmann S."/>
            <person name="Bunk B."/>
            <person name="Jeske O."/>
            <person name="Meyerdierks A."/>
            <person name="Storesund J.E."/>
            <person name="Kallscheuer N."/>
            <person name="Luecker S."/>
            <person name="Lage O.M."/>
            <person name="Pohl T."/>
            <person name="Merkel B.J."/>
            <person name="Hornburger P."/>
            <person name="Mueller R.-W."/>
            <person name="Bruemmer F."/>
            <person name="Labrenz M."/>
            <person name="Spormann A.M."/>
            <person name="Op den Camp H."/>
            <person name="Overmann J."/>
            <person name="Amann R."/>
            <person name="Jetten M.S.M."/>
            <person name="Mascher T."/>
            <person name="Medema M.H."/>
            <person name="Devos D.P."/>
            <person name="Kaster A.-K."/>
            <person name="Ovreas L."/>
            <person name="Rohde M."/>
            <person name="Galperin M.Y."/>
            <person name="Jogler C."/>
        </authorList>
    </citation>
    <scope>NUCLEOTIDE SEQUENCE [LARGE SCALE GENOMIC DNA]</scope>
    <source>
        <strain evidence="10 11">Poly30</strain>
    </source>
</reference>
<comment type="catalytic activity">
    <reaction evidence="8 9">
        <text>heme b + (2E,6E)-farnesyl diphosphate + H2O = Fe(II)-heme o + diphosphate</text>
        <dbReference type="Rhea" id="RHEA:28070"/>
        <dbReference type="ChEBI" id="CHEBI:15377"/>
        <dbReference type="ChEBI" id="CHEBI:33019"/>
        <dbReference type="ChEBI" id="CHEBI:60344"/>
        <dbReference type="ChEBI" id="CHEBI:60530"/>
        <dbReference type="ChEBI" id="CHEBI:175763"/>
        <dbReference type="EC" id="2.5.1.141"/>
    </reaction>
</comment>
<accession>A0A518EQ90</accession>
<feature type="transmembrane region" description="Helical" evidence="9">
    <location>
        <begin position="151"/>
        <end position="169"/>
    </location>
</feature>
<feature type="transmembrane region" description="Helical" evidence="9">
    <location>
        <begin position="175"/>
        <end position="198"/>
    </location>
</feature>
<evidence type="ECO:0000313" key="10">
    <source>
        <dbReference type="EMBL" id="QDV06252.1"/>
    </source>
</evidence>
<dbReference type="UniPathway" id="UPA00834">
    <property type="reaction ID" value="UER00712"/>
</dbReference>
<keyword evidence="7 9" id="KW-0472">Membrane</keyword>
<dbReference type="GO" id="GO:0048034">
    <property type="term" value="P:heme O biosynthetic process"/>
    <property type="evidence" value="ECO:0007669"/>
    <property type="project" value="UniProtKB-UniRule"/>
</dbReference>
<comment type="subcellular location">
    <subcellularLocation>
        <location evidence="9">Cell membrane</location>
        <topology evidence="9">Multi-pass membrane protein</topology>
    </subcellularLocation>
    <subcellularLocation>
        <location evidence="1">Membrane</location>
        <topology evidence="1">Multi-pass membrane protein</topology>
    </subcellularLocation>
</comment>
<keyword evidence="5 9" id="KW-1133">Transmembrane helix</keyword>
<protein>
    <recommendedName>
        <fullName evidence="9">Protoheme IX farnesyltransferase</fullName>
        <ecNumber evidence="9">2.5.1.141</ecNumber>
    </recommendedName>
    <alternativeName>
        <fullName evidence="9">Heme B farnesyltransferase</fullName>
    </alternativeName>
    <alternativeName>
        <fullName evidence="9">Heme O synthase</fullName>
    </alternativeName>
</protein>
<comment type="miscellaneous">
    <text evidence="9">Carbon 2 of the heme B porphyrin ring is defined according to the Fischer nomenclature.</text>
</comment>